<dbReference type="EMBL" id="CP048852">
    <property type="protein sequence ID" value="QIW78605.1"/>
    <property type="molecule type" value="Genomic_DNA"/>
</dbReference>
<proteinExistence type="predicted"/>
<name>A0A6H0WIW9_9BACI</name>
<sequence>MARSIILKQEQTHNEKADAGSIGLCRRRIQASCLSAFMIAM</sequence>
<dbReference type="KEGG" id="bteq:G4P54_01485"/>
<organism evidence="1 2">
    <name type="scientific">Bacillus tequilensis</name>
    <dbReference type="NCBI Taxonomy" id="227866"/>
    <lineage>
        <taxon>Bacteria</taxon>
        <taxon>Bacillati</taxon>
        <taxon>Bacillota</taxon>
        <taxon>Bacilli</taxon>
        <taxon>Bacillales</taxon>
        <taxon>Bacillaceae</taxon>
        <taxon>Bacillus</taxon>
    </lineage>
</organism>
<protein>
    <submittedName>
        <fullName evidence="1">Uncharacterized protein</fullName>
    </submittedName>
</protein>
<accession>A0A6H0WIW9</accession>
<dbReference type="AlphaFoldDB" id="A0A6H0WIW9"/>
<dbReference type="Proteomes" id="UP000501914">
    <property type="component" value="Chromosome"/>
</dbReference>
<gene>
    <name evidence="1" type="ORF">G4P54_01485</name>
</gene>
<evidence type="ECO:0000313" key="2">
    <source>
        <dbReference type="Proteomes" id="UP000501914"/>
    </source>
</evidence>
<keyword evidence="2" id="KW-1185">Reference proteome</keyword>
<reference evidence="1 2" key="1">
    <citation type="submission" date="2020-02" db="EMBL/GenBank/DDBJ databases">
        <title>Genome sequencing, annotation and comparative genomic analysis of Bacillus tequilensis EA-CB0015, an effective biological control agent against Pseudocercospora fijiensis in banana plants.</title>
        <authorList>
            <person name="Cuellar-Gaviria T.Z."/>
            <person name="Ju K.-S."/>
            <person name="Villegas-Escobar V."/>
        </authorList>
    </citation>
    <scope>NUCLEOTIDE SEQUENCE [LARGE SCALE GENOMIC DNA]</scope>
    <source>
        <strain evidence="1 2">EA-CB0015</strain>
    </source>
</reference>
<evidence type="ECO:0000313" key="1">
    <source>
        <dbReference type="EMBL" id="QIW78605.1"/>
    </source>
</evidence>